<gene>
    <name evidence="1" type="ORF">L248_0627</name>
</gene>
<reference evidence="2" key="1">
    <citation type="journal article" date="2013" name="Genome Announc.">
        <title>Whole-Genome Sequencing of Lactobacillus shenzhenensis Strain LY-73T.</title>
        <authorList>
            <person name="Lin Z."/>
            <person name="Liu Z."/>
            <person name="Yang R."/>
            <person name="Zou Y."/>
            <person name="Wan D."/>
            <person name="Chen J."/>
            <person name="Guo M."/>
            <person name="Zhao J."/>
            <person name="Fang C."/>
            <person name="Yang R."/>
            <person name="Liu F."/>
        </authorList>
    </citation>
    <scope>NUCLEOTIDE SEQUENCE [LARGE SCALE GENOMIC DNA]</scope>
    <source>
        <strain evidence="2">LY-73</strain>
    </source>
</reference>
<dbReference type="Proteomes" id="UP000030647">
    <property type="component" value="Unassembled WGS sequence"/>
</dbReference>
<dbReference type="STRING" id="1231336.L248_0627"/>
<proteinExistence type="predicted"/>
<dbReference type="eggNOG" id="COG2336">
    <property type="taxonomic scope" value="Bacteria"/>
</dbReference>
<evidence type="ECO:0000313" key="1">
    <source>
        <dbReference type="EMBL" id="ERL64708.1"/>
    </source>
</evidence>
<protein>
    <submittedName>
        <fullName evidence="1">Uncharacterized protein</fullName>
    </submittedName>
</protein>
<organism evidence="1 2">
    <name type="scientific">Schleiferilactobacillus shenzhenensis LY-73</name>
    <dbReference type="NCBI Taxonomy" id="1231336"/>
    <lineage>
        <taxon>Bacteria</taxon>
        <taxon>Bacillati</taxon>
        <taxon>Bacillota</taxon>
        <taxon>Bacilli</taxon>
        <taxon>Lactobacillales</taxon>
        <taxon>Lactobacillaceae</taxon>
        <taxon>Schleiferilactobacillus</taxon>
    </lineage>
</organism>
<dbReference type="AlphaFoldDB" id="U4TS32"/>
<accession>U4TS32</accession>
<name>U4TS32_9LACO</name>
<dbReference type="HOGENOM" id="CLU_176209_1_0_9"/>
<dbReference type="NCBIfam" id="NF047400">
    <property type="entry name" value="MazE_PemI_antitoxin"/>
    <property type="match status" value="1"/>
</dbReference>
<evidence type="ECO:0000313" key="2">
    <source>
        <dbReference type="Proteomes" id="UP000030647"/>
    </source>
</evidence>
<keyword evidence="2" id="KW-1185">Reference proteome</keyword>
<dbReference type="EMBL" id="KI271593">
    <property type="protein sequence ID" value="ERL64708.1"/>
    <property type="molecule type" value="Genomic_DNA"/>
</dbReference>
<sequence>MQKCTPFWLFLVASTSNYVYNYLEVINMVVKTRRQGNSIMITVPASFGIGENVEFEPVRDNNGVISFIPVRKNIFAQHPEQDFRAALLDLGVSDQGDLMGHENVWN</sequence>